<dbReference type="InterPro" id="IPR010869">
    <property type="entry name" value="DUF1501"/>
</dbReference>
<gene>
    <name evidence="1" type="ORF">Mal48_13110</name>
</gene>
<dbReference type="KEGG" id="tpol:Mal48_13110"/>
<dbReference type="SUPFAM" id="SSF53649">
    <property type="entry name" value="Alkaline phosphatase-like"/>
    <property type="match status" value="1"/>
</dbReference>
<dbReference type="PANTHER" id="PTHR43737:SF1">
    <property type="entry name" value="DUF1501 DOMAIN-CONTAINING PROTEIN"/>
    <property type="match status" value="1"/>
</dbReference>
<name>A0A517QKA2_9PLAN</name>
<organism evidence="1 2">
    <name type="scientific">Thalassoglobus polymorphus</name>
    <dbReference type="NCBI Taxonomy" id="2527994"/>
    <lineage>
        <taxon>Bacteria</taxon>
        <taxon>Pseudomonadati</taxon>
        <taxon>Planctomycetota</taxon>
        <taxon>Planctomycetia</taxon>
        <taxon>Planctomycetales</taxon>
        <taxon>Planctomycetaceae</taxon>
        <taxon>Thalassoglobus</taxon>
    </lineage>
</organism>
<protein>
    <recommendedName>
        <fullName evidence="3">DUF1501 domain-containing protein</fullName>
    </recommendedName>
</protein>
<sequence>MKNVRIDESSHTVALVQDDTVSHKLAKEEMMLSLEGKGKAQTCDGMTRRDFMQVGSLGAMGLSLPHYLQAKEAGKIRPGNDNKACIMIFNLGAPSHIDLFDMKPEAAAEVRGPFKPISTTADGVQISEILPEHAKIADKFSLVRSCHHTGAAVHDAGWQMMQTGRQFTGGVNTPHAGAVVSYLRGRKTDLPPFVVLPELMGRGGGNLPNGQAGGFLGKANDPFALNADPSEKNFKVPDLLPPPEVGTVRLERRRKMRDIVDSTVKNFEATESADLLNSNFSAAFRMMTSSQARDAFDLTKESAKVRQRYGMNRFGQSCLLARRLIEAGVRFVTINTFLTVFNEVTWDIHGSKPFTSIAGMKDIVCPMYDQAYASLIQDLSDRGMLDDTLVCNIAEFGRTPKVNPAGGRDHWPQCFTSYFAGGGVQGGQVVGASDPVGGVPADRPVDPGNIVATIFHSMGFDLETHLPGPAGRPFPLVDFGKKEIHELF</sequence>
<evidence type="ECO:0000313" key="1">
    <source>
        <dbReference type="EMBL" id="QDT32070.1"/>
    </source>
</evidence>
<dbReference type="Pfam" id="PF07394">
    <property type="entry name" value="DUF1501"/>
    <property type="match status" value="1"/>
</dbReference>
<dbReference type="InterPro" id="IPR017850">
    <property type="entry name" value="Alkaline_phosphatase_core_sf"/>
</dbReference>
<proteinExistence type="predicted"/>
<dbReference type="AlphaFoldDB" id="A0A517QKA2"/>
<evidence type="ECO:0008006" key="3">
    <source>
        <dbReference type="Google" id="ProtNLM"/>
    </source>
</evidence>
<dbReference type="PANTHER" id="PTHR43737">
    <property type="entry name" value="BLL7424 PROTEIN"/>
    <property type="match status" value="1"/>
</dbReference>
<dbReference type="Proteomes" id="UP000315724">
    <property type="component" value="Chromosome"/>
</dbReference>
<dbReference type="EMBL" id="CP036267">
    <property type="protein sequence ID" value="QDT32070.1"/>
    <property type="molecule type" value="Genomic_DNA"/>
</dbReference>
<keyword evidence="2" id="KW-1185">Reference proteome</keyword>
<evidence type="ECO:0000313" key="2">
    <source>
        <dbReference type="Proteomes" id="UP000315724"/>
    </source>
</evidence>
<reference evidence="1 2" key="1">
    <citation type="submission" date="2019-02" db="EMBL/GenBank/DDBJ databases">
        <title>Deep-cultivation of Planctomycetes and their phenomic and genomic characterization uncovers novel biology.</title>
        <authorList>
            <person name="Wiegand S."/>
            <person name="Jogler M."/>
            <person name="Boedeker C."/>
            <person name="Pinto D."/>
            <person name="Vollmers J."/>
            <person name="Rivas-Marin E."/>
            <person name="Kohn T."/>
            <person name="Peeters S.H."/>
            <person name="Heuer A."/>
            <person name="Rast P."/>
            <person name="Oberbeckmann S."/>
            <person name="Bunk B."/>
            <person name="Jeske O."/>
            <person name="Meyerdierks A."/>
            <person name="Storesund J.E."/>
            <person name="Kallscheuer N."/>
            <person name="Luecker S."/>
            <person name="Lage O.M."/>
            <person name="Pohl T."/>
            <person name="Merkel B.J."/>
            <person name="Hornburger P."/>
            <person name="Mueller R.-W."/>
            <person name="Bruemmer F."/>
            <person name="Labrenz M."/>
            <person name="Spormann A.M."/>
            <person name="Op den Camp H."/>
            <person name="Overmann J."/>
            <person name="Amann R."/>
            <person name="Jetten M.S.M."/>
            <person name="Mascher T."/>
            <person name="Medema M.H."/>
            <person name="Devos D.P."/>
            <person name="Kaster A.-K."/>
            <person name="Ovreas L."/>
            <person name="Rohde M."/>
            <person name="Galperin M.Y."/>
            <person name="Jogler C."/>
        </authorList>
    </citation>
    <scope>NUCLEOTIDE SEQUENCE [LARGE SCALE GENOMIC DNA]</scope>
    <source>
        <strain evidence="1 2">Mal48</strain>
    </source>
</reference>
<accession>A0A517QKA2</accession>